<dbReference type="AlphaFoldDB" id="A0AAV2I1U6"/>
<evidence type="ECO:0000313" key="1">
    <source>
        <dbReference type="EMBL" id="CAL1538605.1"/>
    </source>
</evidence>
<comment type="caution">
    <text evidence="1">The sequence shown here is derived from an EMBL/GenBank/DDBJ whole genome shotgun (WGS) entry which is preliminary data.</text>
</comment>
<dbReference type="EMBL" id="CAXITT010000307">
    <property type="protein sequence ID" value="CAL1538605.1"/>
    <property type="molecule type" value="Genomic_DNA"/>
</dbReference>
<evidence type="ECO:0000313" key="2">
    <source>
        <dbReference type="Proteomes" id="UP001497497"/>
    </source>
</evidence>
<sequence>MMRTDSFSGSRGASNIFEASSAISSNGDKRSDVYRPLGRTAYRHSRFFVTGAIVTQADLYKPRILTSLIKQEKIKDINSRMTRPTEVSIKPLELFSQEYLLNRLAAENKKVLYGSNGELKPAYQRPSLCAPEYHDTSFRLPPAPASHPIKYHTLWHYPSRDSIETKWRSHQRNSSVDFLQRRTNASKMYSVHKPKTI</sequence>
<accession>A0AAV2I1U6</accession>
<keyword evidence="2" id="KW-1185">Reference proteome</keyword>
<gene>
    <name evidence="1" type="ORF">GSLYS_00012426001</name>
</gene>
<name>A0AAV2I1U6_LYMST</name>
<dbReference type="Proteomes" id="UP001497497">
    <property type="component" value="Unassembled WGS sequence"/>
</dbReference>
<proteinExistence type="predicted"/>
<protein>
    <submittedName>
        <fullName evidence="1">Uncharacterized protein</fullName>
    </submittedName>
</protein>
<reference evidence="1 2" key="1">
    <citation type="submission" date="2024-04" db="EMBL/GenBank/DDBJ databases">
        <authorList>
            <consortium name="Genoscope - CEA"/>
            <person name="William W."/>
        </authorList>
    </citation>
    <scope>NUCLEOTIDE SEQUENCE [LARGE SCALE GENOMIC DNA]</scope>
</reference>
<organism evidence="1 2">
    <name type="scientific">Lymnaea stagnalis</name>
    <name type="common">Great pond snail</name>
    <name type="synonym">Helix stagnalis</name>
    <dbReference type="NCBI Taxonomy" id="6523"/>
    <lineage>
        <taxon>Eukaryota</taxon>
        <taxon>Metazoa</taxon>
        <taxon>Spiralia</taxon>
        <taxon>Lophotrochozoa</taxon>
        <taxon>Mollusca</taxon>
        <taxon>Gastropoda</taxon>
        <taxon>Heterobranchia</taxon>
        <taxon>Euthyneura</taxon>
        <taxon>Panpulmonata</taxon>
        <taxon>Hygrophila</taxon>
        <taxon>Lymnaeoidea</taxon>
        <taxon>Lymnaeidae</taxon>
        <taxon>Lymnaea</taxon>
    </lineage>
</organism>